<keyword evidence="1" id="KW-0812">Transmembrane</keyword>
<dbReference type="AlphaFoldDB" id="A0A9D3Y9R4"/>
<dbReference type="EMBL" id="JAIWYP010000016">
    <property type="protein sequence ID" value="KAH3694440.1"/>
    <property type="molecule type" value="Genomic_DNA"/>
</dbReference>
<reference evidence="2" key="1">
    <citation type="journal article" date="2019" name="bioRxiv">
        <title>The Genome of the Zebra Mussel, Dreissena polymorpha: A Resource for Invasive Species Research.</title>
        <authorList>
            <person name="McCartney M.A."/>
            <person name="Auch B."/>
            <person name="Kono T."/>
            <person name="Mallez S."/>
            <person name="Zhang Y."/>
            <person name="Obille A."/>
            <person name="Becker A."/>
            <person name="Abrahante J.E."/>
            <person name="Garbe J."/>
            <person name="Badalamenti J.P."/>
            <person name="Herman A."/>
            <person name="Mangelson H."/>
            <person name="Liachko I."/>
            <person name="Sullivan S."/>
            <person name="Sone E.D."/>
            <person name="Koren S."/>
            <person name="Silverstein K.A.T."/>
            <person name="Beckman K.B."/>
            <person name="Gohl D.M."/>
        </authorList>
    </citation>
    <scope>NUCLEOTIDE SEQUENCE</scope>
    <source>
        <strain evidence="2">Duluth1</strain>
        <tissue evidence="2">Whole animal</tissue>
    </source>
</reference>
<evidence type="ECO:0000313" key="2">
    <source>
        <dbReference type="EMBL" id="KAH3694440.1"/>
    </source>
</evidence>
<keyword evidence="3" id="KW-1185">Reference proteome</keyword>
<feature type="transmembrane region" description="Helical" evidence="1">
    <location>
        <begin position="133"/>
        <end position="160"/>
    </location>
</feature>
<evidence type="ECO:0000313" key="3">
    <source>
        <dbReference type="Proteomes" id="UP000828390"/>
    </source>
</evidence>
<sequence>MVCLCISCSGSGFCSNLLSFVISITFSFHSFGIVSPIWFCSGIDCKHMGLFYTCMDSSCYRGVPDNSMLTLAVIVLVSSGTILFLSCCIFCCSHFRYKTLTPGLALGLGAWFSIQEILTLAMIITISAKYDRIGWSAFVFTLPGIINLGVVIFILVYMWCRPEDSVHPDI</sequence>
<proteinExistence type="predicted"/>
<accession>A0A9D3Y9R4</accession>
<keyword evidence="1" id="KW-0472">Membrane</keyword>
<name>A0A9D3Y9R4_DREPO</name>
<reference evidence="2" key="2">
    <citation type="submission" date="2020-11" db="EMBL/GenBank/DDBJ databases">
        <authorList>
            <person name="McCartney M.A."/>
            <person name="Auch B."/>
            <person name="Kono T."/>
            <person name="Mallez S."/>
            <person name="Becker A."/>
            <person name="Gohl D.M."/>
            <person name="Silverstein K.A.T."/>
            <person name="Koren S."/>
            <person name="Bechman K.B."/>
            <person name="Herman A."/>
            <person name="Abrahante J.E."/>
            <person name="Garbe J."/>
        </authorList>
    </citation>
    <scope>NUCLEOTIDE SEQUENCE</scope>
    <source>
        <strain evidence="2">Duluth1</strain>
        <tissue evidence="2">Whole animal</tissue>
    </source>
</reference>
<keyword evidence="1" id="KW-1133">Transmembrane helix</keyword>
<feature type="transmembrane region" description="Helical" evidence="1">
    <location>
        <begin position="17"/>
        <end position="39"/>
    </location>
</feature>
<protein>
    <submittedName>
        <fullName evidence="2">Uncharacterized protein</fullName>
    </submittedName>
</protein>
<evidence type="ECO:0000256" key="1">
    <source>
        <dbReference type="SAM" id="Phobius"/>
    </source>
</evidence>
<comment type="caution">
    <text evidence="2">The sequence shown here is derived from an EMBL/GenBank/DDBJ whole genome shotgun (WGS) entry which is preliminary data.</text>
</comment>
<gene>
    <name evidence="2" type="ORF">DPMN_081880</name>
</gene>
<feature type="transmembrane region" description="Helical" evidence="1">
    <location>
        <begin position="104"/>
        <end position="127"/>
    </location>
</feature>
<feature type="transmembrane region" description="Helical" evidence="1">
    <location>
        <begin position="68"/>
        <end position="92"/>
    </location>
</feature>
<organism evidence="2 3">
    <name type="scientific">Dreissena polymorpha</name>
    <name type="common">Zebra mussel</name>
    <name type="synonym">Mytilus polymorpha</name>
    <dbReference type="NCBI Taxonomy" id="45954"/>
    <lineage>
        <taxon>Eukaryota</taxon>
        <taxon>Metazoa</taxon>
        <taxon>Spiralia</taxon>
        <taxon>Lophotrochozoa</taxon>
        <taxon>Mollusca</taxon>
        <taxon>Bivalvia</taxon>
        <taxon>Autobranchia</taxon>
        <taxon>Heteroconchia</taxon>
        <taxon>Euheterodonta</taxon>
        <taxon>Imparidentia</taxon>
        <taxon>Neoheterodontei</taxon>
        <taxon>Myida</taxon>
        <taxon>Dreissenoidea</taxon>
        <taxon>Dreissenidae</taxon>
        <taxon>Dreissena</taxon>
    </lineage>
</organism>
<dbReference type="Proteomes" id="UP000828390">
    <property type="component" value="Unassembled WGS sequence"/>
</dbReference>